<evidence type="ECO:0000256" key="2">
    <source>
        <dbReference type="ARBA" id="ARBA00012438"/>
    </source>
</evidence>
<dbReference type="STRING" id="880073.Cabys_13"/>
<evidence type="ECO:0000256" key="8">
    <source>
        <dbReference type="ARBA" id="ARBA00023012"/>
    </source>
</evidence>
<dbReference type="Gene3D" id="3.30.565.10">
    <property type="entry name" value="Histidine kinase-like ATPase, C-terminal domain"/>
    <property type="match status" value="1"/>
</dbReference>
<dbReference type="OrthoDB" id="1931120at2"/>
<keyword evidence="9" id="KW-0812">Transmembrane</keyword>
<dbReference type="Pfam" id="PF02518">
    <property type="entry name" value="HATPase_c"/>
    <property type="match status" value="1"/>
</dbReference>
<keyword evidence="6 12" id="KW-0418">Kinase</keyword>
<dbReference type="InterPro" id="IPR036890">
    <property type="entry name" value="HATPase_C_sf"/>
</dbReference>
<feature type="transmembrane region" description="Helical" evidence="9">
    <location>
        <begin position="160"/>
        <end position="179"/>
    </location>
</feature>
<evidence type="ECO:0000256" key="7">
    <source>
        <dbReference type="ARBA" id="ARBA00022840"/>
    </source>
</evidence>
<comment type="catalytic activity">
    <reaction evidence="1">
        <text>ATP + protein L-histidine = ADP + protein N-phospho-L-histidine.</text>
        <dbReference type="EC" id="2.7.13.3"/>
    </reaction>
</comment>
<sequence>MPKIDFSNERVKANFKAFLFLLGIALVISGIWYSQRLVSVLEKKTAEAVQFRIKLLEESLNNPNSNTDIDFLFNEVIQNADYPLIYTDTENNPRSWRNIDPEIDNKSMDEFTHKDSLKLFNALKKIKEENAPIPIKYQNKIVLGYYYYGYPDVLYKLRRFPYLAIISALAFGLVGYIGFSYIKKSEQQFIWVGMAKETAHQLGTPLTSISGWLELLRLNNGVKETAIEEIQKDLQRLNKVANRFSKIGSRPTVKKADIIPIINNVVDYFNRRLPNIQKTVIIETNFKDQKLIANVNEDLFSWVLENLIKNAIDAMRSGVEGKIVIQAMKDVDKNELYIDIIDNGKGIPSNEKRKIFKPGFSTKKRGWGLGLSLAKRIIENYHGGRLILKETKNNKGSTFRISLKLQA</sequence>
<keyword evidence="7" id="KW-0067">ATP-binding</keyword>
<reference evidence="11 14" key="2">
    <citation type="submission" date="2016-11" db="EMBL/GenBank/DDBJ databases">
        <title>Genomic analysis of Caldithrix abyssi and proposal of a novel bacterial phylum Caldithrichaeota.</title>
        <authorList>
            <person name="Kublanov I."/>
            <person name="Sigalova O."/>
            <person name="Gavrilov S."/>
            <person name="Lebedinsky A."/>
            <person name="Ivanova N."/>
            <person name="Daum C."/>
            <person name="Reddy T."/>
            <person name="Klenk H.P."/>
            <person name="Goker M."/>
            <person name="Reva O."/>
            <person name="Miroshnichenko M."/>
            <person name="Kyprides N."/>
            <person name="Woyke T."/>
            <person name="Gelfand M."/>
        </authorList>
    </citation>
    <scope>NUCLEOTIDE SEQUENCE [LARGE SCALE GENOMIC DNA]</scope>
    <source>
        <strain evidence="11 14">LF13</strain>
    </source>
</reference>
<dbReference type="eggNOG" id="COG4191">
    <property type="taxonomic scope" value="Bacteria"/>
</dbReference>
<evidence type="ECO:0000256" key="9">
    <source>
        <dbReference type="SAM" id="Phobius"/>
    </source>
</evidence>
<dbReference type="InterPro" id="IPR003594">
    <property type="entry name" value="HATPase_dom"/>
</dbReference>
<dbReference type="SMART" id="SM00388">
    <property type="entry name" value="HisKA"/>
    <property type="match status" value="1"/>
</dbReference>
<dbReference type="InParanoid" id="H1XV64"/>
<evidence type="ECO:0000313" key="11">
    <source>
        <dbReference type="EMBL" id="APF16764.1"/>
    </source>
</evidence>
<keyword evidence="4" id="KW-0808">Transferase</keyword>
<dbReference type="InterPro" id="IPR036097">
    <property type="entry name" value="HisK_dim/P_sf"/>
</dbReference>
<dbReference type="GO" id="GO:0000155">
    <property type="term" value="F:phosphorelay sensor kinase activity"/>
    <property type="evidence" value="ECO:0007669"/>
    <property type="project" value="InterPro"/>
</dbReference>
<keyword evidence="3" id="KW-0597">Phosphoprotein</keyword>
<evidence type="ECO:0000256" key="6">
    <source>
        <dbReference type="ARBA" id="ARBA00022777"/>
    </source>
</evidence>
<evidence type="ECO:0000259" key="10">
    <source>
        <dbReference type="PROSITE" id="PS50109"/>
    </source>
</evidence>
<dbReference type="SMART" id="SM00387">
    <property type="entry name" value="HATPase_c"/>
    <property type="match status" value="1"/>
</dbReference>
<dbReference type="InterPro" id="IPR005467">
    <property type="entry name" value="His_kinase_dom"/>
</dbReference>
<dbReference type="EMBL" id="CM001402">
    <property type="protein sequence ID" value="EHO40570.1"/>
    <property type="molecule type" value="Genomic_DNA"/>
</dbReference>
<dbReference type="KEGG" id="caby:Cabys_13"/>
<dbReference type="InterPro" id="IPR004358">
    <property type="entry name" value="Sig_transdc_His_kin-like_C"/>
</dbReference>
<dbReference type="SUPFAM" id="SSF55874">
    <property type="entry name" value="ATPase domain of HSP90 chaperone/DNA topoisomerase II/histidine kinase"/>
    <property type="match status" value="1"/>
</dbReference>
<dbReference type="CDD" id="cd00082">
    <property type="entry name" value="HisKA"/>
    <property type="match status" value="1"/>
</dbReference>
<dbReference type="CDD" id="cd00075">
    <property type="entry name" value="HATPase"/>
    <property type="match status" value="1"/>
</dbReference>
<dbReference type="PANTHER" id="PTHR43065">
    <property type="entry name" value="SENSOR HISTIDINE KINASE"/>
    <property type="match status" value="1"/>
</dbReference>
<dbReference type="Proteomes" id="UP000004671">
    <property type="component" value="Chromosome"/>
</dbReference>
<keyword evidence="8" id="KW-0902">Two-component regulatory system</keyword>
<reference evidence="12 13" key="1">
    <citation type="submission" date="2011-09" db="EMBL/GenBank/DDBJ databases">
        <title>The permanent draft genome of Caldithrix abyssi DSM 13497.</title>
        <authorList>
            <consortium name="US DOE Joint Genome Institute (JGI-PGF)"/>
            <person name="Lucas S."/>
            <person name="Han J."/>
            <person name="Lapidus A."/>
            <person name="Bruce D."/>
            <person name="Goodwin L."/>
            <person name="Pitluck S."/>
            <person name="Peters L."/>
            <person name="Kyrpides N."/>
            <person name="Mavromatis K."/>
            <person name="Ivanova N."/>
            <person name="Mikhailova N."/>
            <person name="Chertkov O."/>
            <person name="Detter J.C."/>
            <person name="Tapia R."/>
            <person name="Han C."/>
            <person name="Land M."/>
            <person name="Hauser L."/>
            <person name="Markowitz V."/>
            <person name="Cheng J.-F."/>
            <person name="Hugenholtz P."/>
            <person name="Woyke T."/>
            <person name="Wu D."/>
            <person name="Spring S."/>
            <person name="Brambilla E."/>
            <person name="Klenk H.-P."/>
            <person name="Eisen J.A."/>
        </authorList>
    </citation>
    <scope>NUCLEOTIDE SEQUENCE [LARGE SCALE GENOMIC DNA]</scope>
    <source>
        <strain evidence="12 13">DSM 13497</strain>
    </source>
</reference>
<dbReference type="Gene3D" id="1.10.287.130">
    <property type="match status" value="1"/>
</dbReference>
<accession>H1XV64</accession>
<evidence type="ECO:0000313" key="13">
    <source>
        <dbReference type="Proteomes" id="UP000004671"/>
    </source>
</evidence>
<dbReference type="InterPro" id="IPR003661">
    <property type="entry name" value="HisK_dim/P_dom"/>
</dbReference>
<dbReference type="SUPFAM" id="SSF47384">
    <property type="entry name" value="Homodimeric domain of signal transducing histidine kinase"/>
    <property type="match status" value="1"/>
</dbReference>
<dbReference type="SMR" id="H1XV64"/>
<keyword evidence="9" id="KW-1133">Transmembrane helix</keyword>
<dbReference type="AlphaFoldDB" id="H1XV64"/>
<dbReference type="PANTHER" id="PTHR43065:SF10">
    <property type="entry name" value="PEROXIDE STRESS-ACTIVATED HISTIDINE KINASE MAK3"/>
    <property type="match status" value="1"/>
</dbReference>
<dbReference type="Proteomes" id="UP000183868">
    <property type="component" value="Chromosome"/>
</dbReference>
<keyword evidence="9" id="KW-0472">Membrane</keyword>
<dbReference type="PaxDb" id="880073-Calab_0936"/>
<protein>
    <recommendedName>
        <fullName evidence="2">histidine kinase</fullName>
        <ecNumber evidence="2">2.7.13.3</ecNumber>
    </recommendedName>
</protein>
<dbReference type="PRINTS" id="PR00344">
    <property type="entry name" value="BCTRLSENSOR"/>
</dbReference>
<dbReference type="RefSeq" id="WP_006927579.1">
    <property type="nucleotide sequence ID" value="NZ_CM001402.1"/>
</dbReference>
<dbReference type="EC" id="2.7.13.3" evidence="2"/>
<evidence type="ECO:0000256" key="5">
    <source>
        <dbReference type="ARBA" id="ARBA00022741"/>
    </source>
</evidence>
<evidence type="ECO:0000256" key="1">
    <source>
        <dbReference type="ARBA" id="ARBA00000085"/>
    </source>
</evidence>
<dbReference type="HOGENOM" id="CLU_039822_0_0_0"/>
<dbReference type="EMBL" id="CP018099">
    <property type="protein sequence ID" value="APF16764.1"/>
    <property type="molecule type" value="Genomic_DNA"/>
</dbReference>
<feature type="domain" description="Histidine kinase" evidence="10">
    <location>
        <begin position="197"/>
        <end position="407"/>
    </location>
</feature>
<dbReference type="Pfam" id="PF00512">
    <property type="entry name" value="HisKA"/>
    <property type="match status" value="1"/>
</dbReference>
<name>H1XV64_CALAY</name>
<organism evidence="12 13">
    <name type="scientific">Caldithrix abyssi DSM 13497</name>
    <dbReference type="NCBI Taxonomy" id="880073"/>
    <lineage>
        <taxon>Bacteria</taxon>
        <taxon>Pseudomonadati</taxon>
        <taxon>Calditrichota</taxon>
        <taxon>Calditrichia</taxon>
        <taxon>Calditrichales</taxon>
        <taxon>Calditrichaceae</taxon>
        <taxon>Caldithrix</taxon>
    </lineage>
</organism>
<keyword evidence="13" id="KW-1185">Reference proteome</keyword>
<evidence type="ECO:0000313" key="12">
    <source>
        <dbReference type="EMBL" id="EHO40570.1"/>
    </source>
</evidence>
<dbReference type="PROSITE" id="PS50109">
    <property type="entry name" value="HIS_KIN"/>
    <property type="match status" value="1"/>
</dbReference>
<dbReference type="GO" id="GO:0005524">
    <property type="term" value="F:ATP binding"/>
    <property type="evidence" value="ECO:0007669"/>
    <property type="project" value="UniProtKB-KW"/>
</dbReference>
<feature type="transmembrane region" description="Helical" evidence="9">
    <location>
        <begin position="15"/>
        <end position="34"/>
    </location>
</feature>
<evidence type="ECO:0000313" key="14">
    <source>
        <dbReference type="Proteomes" id="UP000183868"/>
    </source>
</evidence>
<keyword evidence="5" id="KW-0547">Nucleotide-binding</keyword>
<evidence type="ECO:0000256" key="3">
    <source>
        <dbReference type="ARBA" id="ARBA00022553"/>
    </source>
</evidence>
<evidence type="ECO:0000256" key="4">
    <source>
        <dbReference type="ARBA" id="ARBA00022679"/>
    </source>
</evidence>
<proteinExistence type="predicted"/>
<gene>
    <name evidence="11" type="ORF">Cabys_13</name>
    <name evidence="12" type="ORF">Calab_0936</name>
</gene>